<gene>
    <name evidence="1" type="ORF">W911_04425</name>
</gene>
<evidence type="ECO:0000313" key="2">
    <source>
        <dbReference type="Proteomes" id="UP000018542"/>
    </source>
</evidence>
<protein>
    <submittedName>
        <fullName evidence="1">Uncharacterized protein</fullName>
    </submittedName>
</protein>
<dbReference type="EMBL" id="CP006912">
    <property type="protein sequence ID" value="AHB49935.1"/>
    <property type="molecule type" value="Genomic_DNA"/>
</dbReference>
<dbReference type="HOGENOM" id="CLU_3153731_0_0_5"/>
<keyword evidence="2" id="KW-1185">Reference proteome</keyword>
<dbReference type="KEGG" id="hni:W911_04425"/>
<dbReference type="PATRIC" id="fig|1029756.8.peg.925"/>
<sequence>MTAKIRFQARFPQLIAGEVNETGVRRCVAPLSGEGALGRAFRAGREAE</sequence>
<dbReference type="STRING" id="1029756.W911_04425"/>
<dbReference type="Proteomes" id="UP000018542">
    <property type="component" value="Chromosome"/>
</dbReference>
<name>V5SIN4_9HYPH</name>
<organism evidence="1 2">
    <name type="scientific">Hyphomicrobium nitrativorans NL23</name>
    <dbReference type="NCBI Taxonomy" id="1029756"/>
    <lineage>
        <taxon>Bacteria</taxon>
        <taxon>Pseudomonadati</taxon>
        <taxon>Pseudomonadota</taxon>
        <taxon>Alphaproteobacteria</taxon>
        <taxon>Hyphomicrobiales</taxon>
        <taxon>Hyphomicrobiaceae</taxon>
        <taxon>Hyphomicrobium</taxon>
    </lineage>
</organism>
<dbReference type="AlphaFoldDB" id="V5SIN4"/>
<proteinExistence type="predicted"/>
<accession>V5SIN4</accession>
<evidence type="ECO:0000313" key="1">
    <source>
        <dbReference type="EMBL" id="AHB49935.1"/>
    </source>
</evidence>
<reference evidence="1 2" key="1">
    <citation type="journal article" date="2014" name="Genome Announc.">
        <title>Complete Genome Sequence of Hyphomicrobium nitrativorans Strain NL23, a Denitrifying Bacterium Isolated from Biofilm of a Methanol-Fed Denitrification System Treating Seawater at the Montreal Biodome.</title>
        <authorList>
            <person name="Martineau C."/>
            <person name="Villeneuve C."/>
            <person name="Mauffrey F."/>
            <person name="Villemur R."/>
        </authorList>
    </citation>
    <scope>NUCLEOTIDE SEQUENCE [LARGE SCALE GENOMIC DNA]</scope>
    <source>
        <strain evidence="1">NL23</strain>
    </source>
</reference>